<dbReference type="EMBL" id="JANJQO010000512">
    <property type="protein sequence ID" value="KAJ2977052.1"/>
    <property type="molecule type" value="Genomic_DNA"/>
</dbReference>
<name>A0ACC1NCQ6_9HYPO</name>
<organism evidence="1 2">
    <name type="scientific">Zarea fungicola</name>
    <dbReference type="NCBI Taxonomy" id="93591"/>
    <lineage>
        <taxon>Eukaryota</taxon>
        <taxon>Fungi</taxon>
        <taxon>Dikarya</taxon>
        <taxon>Ascomycota</taxon>
        <taxon>Pezizomycotina</taxon>
        <taxon>Sordariomycetes</taxon>
        <taxon>Hypocreomycetidae</taxon>
        <taxon>Hypocreales</taxon>
        <taxon>Cordycipitaceae</taxon>
        <taxon>Zarea</taxon>
    </lineage>
</organism>
<dbReference type="Proteomes" id="UP001143910">
    <property type="component" value="Unassembled WGS sequence"/>
</dbReference>
<sequence length="1058" mass="114543">MGKQDLDQLCSDSCRRSLLQMRKEIQSNCMADIVVKDDIAYPASFMIDQYLYAYDISCMKDAATGKYCDVLLLDQWENGTSQDTSCSYCSLQTWKYKLESPLSYDEDYAADFSAQTAACHASGYSYATPTAYALNTTAAPSPTNVECPAFSHIVSTGDTCYSVADQHDVPTLATWNPMLTMDGANFGNWKGYFICVSVPGGSLTLPEAPAITTAPIPANAHPQSAKVCAKWYTVKREEDCAKLSLANQISGTDFEFLNPSVGSQCSNLEVDFAYCVAPVGDISLYPGYHPTSTTSFTHTPRPTSTSTEDVYIPTYSPLAPGTLDNCYYYSQAVTKGVNLDYTNSCAVSAAVHRVKVSDLKEWNPSLTDQDCTLKPGYRYCVQKVEVPVITCEDIVDDYKMGLKLSLTRLLELNGWLIRENCSKDIFAGLQKKTDRRYFCIDNGARQTSTSTPPPRTSPTIFPSITSTSTTTTTSRTSTTRTSTIETPSPTQPGLVNNCKKFHFVFPGQSCDSIMSLNGISREDFTRWNPSAGQDCSALWANTFACVAINTDFNFKNGRIDNWKVYDGYFESRANVLAAGKSLGGKATLQTPFTDFSLKGEITLPNNDGDAGFIIRGSNLGEGADNYRGYYAGISAQGWVVLGRSNSGWTTLGNTQIDVAPLKVHTLMVRASNDLIEVFVDDMNSPKISVRDNTFRSGVVGVRVYNTGAIFDKIQVNPFQFYDFNVDTKLAGWEIHGGSFDASSGALIGKGSPEGKATLSTVYSDFILEVDITPAPGNNAGVLFRANNIAAGSNNYRGYYTGISIDGKVVIGRITNNWSEMGSGRAEISAGKSYRFMVVVTGSSFNIYLDGKLKISLRDGAYLSGQVGLVASDTEAKFDNFRVTSSDSADSVDERFDAGSMAGWVTYDGTFDASSGAIVAGSARGAKALLGTFFTDVAINVDITLPSGEIGDAGLIFRTSDNGKGGDTYRGYYAGISTQGTIVLGRSNFNWWGLGSAKVTVQPGLSYTLGIRAIGDRIQVMLNRMIMIDVTDNWFSGGLVGVRVYGTGASFDNLKILPA</sequence>
<proteinExistence type="predicted"/>
<accession>A0ACC1NCQ6</accession>
<protein>
    <submittedName>
        <fullName evidence="1">Uncharacterized protein</fullName>
    </submittedName>
</protein>
<comment type="caution">
    <text evidence="1">The sequence shown here is derived from an EMBL/GenBank/DDBJ whole genome shotgun (WGS) entry which is preliminary data.</text>
</comment>
<gene>
    <name evidence="1" type="ORF">NQ176_g4593</name>
</gene>
<evidence type="ECO:0000313" key="2">
    <source>
        <dbReference type="Proteomes" id="UP001143910"/>
    </source>
</evidence>
<reference evidence="1" key="1">
    <citation type="submission" date="2022-08" db="EMBL/GenBank/DDBJ databases">
        <title>Genome Sequence of Lecanicillium fungicola.</title>
        <authorList>
            <person name="Buettner E."/>
        </authorList>
    </citation>
    <scope>NUCLEOTIDE SEQUENCE</scope>
    <source>
        <strain evidence="1">Babe33</strain>
    </source>
</reference>
<keyword evidence="2" id="KW-1185">Reference proteome</keyword>
<evidence type="ECO:0000313" key="1">
    <source>
        <dbReference type="EMBL" id="KAJ2977052.1"/>
    </source>
</evidence>